<name>F3GFU6_PSESJ</name>
<proteinExistence type="predicted"/>
<dbReference type="HOGENOM" id="CLU_197903_0_0_6"/>
<dbReference type="Pfam" id="PF14226">
    <property type="entry name" value="DIOX_N"/>
    <property type="match status" value="1"/>
</dbReference>
<keyword evidence="3" id="KW-1185">Reference proteome</keyword>
<accession>F3GFU6</accession>
<evidence type="ECO:0000313" key="3">
    <source>
        <dbReference type="Proteomes" id="UP000004986"/>
    </source>
</evidence>
<feature type="domain" description="Non-haem dioxygenase N-terminal" evidence="1">
    <location>
        <begin position="4"/>
        <end position="59"/>
    </location>
</feature>
<evidence type="ECO:0000259" key="1">
    <source>
        <dbReference type="Pfam" id="PF14226"/>
    </source>
</evidence>
<gene>
    <name evidence="2" type="ORF">PSYPI_27964</name>
</gene>
<dbReference type="AlphaFoldDB" id="F3GFU6"/>
<sequence>MDQLPVIDIAPLYGTDTQAWQDVARQIDSACRAWGFFYIKGHPISAQRIEQVQSAAKDF</sequence>
<protein>
    <submittedName>
        <fullName evidence="2">2OG-Fe(II) oxygenase family protein</fullName>
    </submittedName>
</protein>
<dbReference type="Gene3D" id="2.60.120.330">
    <property type="entry name" value="B-lactam Antibiotic, Isopenicillin N Synthase, Chain"/>
    <property type="match status" value="1"/>
</dbReference>
<evidence type="ECO:0000313" key="2">
    <source>
        <dbReference type="EMBL" id="EGH45946.1"/>
    </source>
</evidence>
<organism evidence="2 3">
    <name type="scientific">Pseudomonas syringae pv. pisi str. 1704B</name>
    <dbReference type="NCBI Taxonomy" id="629263"/>
    <lineage>
        <taxon>Bacteria</taxon>
        <taxon>Pseudomonadati</taxon>
        <taxon>Pseudomonadota</taxon>
        <taxon>Gammaproteobacteria</taxon>
        <taxon>Pseudomonadales</taxon>
        <taxon>Pseudomonadaceae</taxon>
        <taxon>Pseudomonas</taxon>
        <taxon>Pseudomonas syringae</taxon>
    </lineage>
</organism>
<comment type="caution">
    <text evidence="2">The sequence shown here is derived from an EMBL/GenBank/DDBJ whole genome shotgun (WGS) entry which is preliminary data.</text>
</comment>
<dbReference type="InterPro" id="IPR027443">
    <property type="entry name" value="IPNS-like_sf"/>
</dbReference>
<dbReference type="EMBL" id="AEAI01001433">
    <property type="protein sequence ID" value="EGH45946.1"/>
    <property type="molecule type" value="Genomic_DNA"/>
</dbReference>
<dbReference type="SUPFAM" id="SSF51197">
    <property type="entry name" value="Clavaminate synthase-like"/>
    <property type="match status" value="1"/>
</dbReference>
<dbReference type="InterPro" id="IPR026992">
    <property type="entry name" value="DIOX_N"/>
</dbReference>
<reference evidence="2 3" key="1">
    <citation type="journal article" date="2011" name="PLoS Pathog.">
        <title>Dynamic evolution of pathogenicity revealed by sequencing and comparative genomics of 19 Pseudomonas syringae isolates.</title>
        <authorList>
            <person name="Baltrus D.A."/>
            <person name="Nishimura M.T."/>
            <person name="Romanchuk A."/>
            <person name="Chang J.H."/>
            <person name="Mukhtar M.S."/>
            <person name="Cherkis K."/>
            <person name="Roach J."/>
            <person name="Grant S.R."/>
            <person name="Jones C.D."/>
            <person name="Dangl J.L."/>
        </authorList>
    </citation>
    <scope>NUCLEOTIDE SEQUENCE [LARGE SCALE GENOMIC DNA]</scope>
    <source>
        <strain evidence="2 3">1704B</strain>
    </source>
</reference>
<feature type="non-terminal residue" evidence="2">
    <location>
        <position position="59"/>
    </location>
</feature>
<dbReference type="Proteomes" id="UP000004986">
    <property type="component" value="Unassembled WGS sequence"/>
</dbReference>